<organism evidence="1">
    <name type="scientific">marine metagenome</name>
    <dbReference type="NCBI Taxonomy" id="408172"/>
    <lineage>
        <taxon>unclassified sequences</taxon>
        <taxon>metagenomes</taxon>
        <taxon>ecological metagenomes</taxon>
    </lineage>
</organism>
<dbReference type="PROSITE" id="PS50005">
    <property type="entry name" value="TPR"/>
    <property type="match status" value="1"/>
</dbReference>
<reference evidence="1" key="1">
    <citation type="submission" date="2018-05" db="EMBL/GenBank/DDBJ databases">
        <authorList>
            <person name="Lanie J.A."/>
            <person name="Ng W.-L."/>
            <person name="Kazmierczak K.M."/>
            <person name="Andrzejewski T.M."/>
            <person name="Davidsen T.M."/>
            <person name="Wayne K.J."/>
            <person name="Tettelin H."/>
            <person name="Glass J.I."/>
            <person name="Rusch D."/>
            <person name="Podicherti R."/>
            <person name="Tsui H.-C.T."/>
            <person name="Winkler M.E."/>
        </authorList>
    </citation>
    <scope>NUCLEOTIDE SEQUENCE</scope>
</reference>
<dbReference type="InterPro" id="IPR011990">
    <property type="entry name" value="TPR-like_helical_dom_sf"/>
</dbReference>
<dbReference type="SUPFAM" id="SSF48452">
    <property type="entry name" value="TPR-like"/>
    <property type="match status" value="1"/>
</dbReference>
<accession>A0A382K5W0</accession>
<sequence length="78" mass="9041">MNLECALQQAHLYYQSKNIQSARKVYRQILRHDPMCAQAWNRLGIIAYELGRPEIGVELIKQALDINPNQPEFLVNFG</sequence>
<name>A0A382K5W0_9ZZZZ</name>
<evidence type="ECO:0000313" key="1">
    <source>
        <dbReference type="EMBL" id="SVC19860.1"/>
    </source>
</evidence>
<dbReference type="Pfam" id="PF13432">
    <property type="entry name" value="TPR_16"/>
    <property type="match status" value="1"/>
</dbReference>
<proteinExistence type="predicted"/>
<dbReference type="AlphaFoldDB" id="A0A382K5W0"/>
<feature type="non-terminal residue" evidence="1">
    <location>
        <position position="78"/>
    </location>
</feature>
<dbReference type="EMBL" id="UINC01078616">
    <property type="protein sequence ID" value="SVC19860.1"/>
    <property type="molecule type" value="Genomic_DNA"/>
</dbReference>
<dbReference type="Gene3D" id="1.25.40.10">
    <property type="entry name" value="Tetratricopeptide repeat domain"/>
    <property type="match status" value="1"/>
</dbReference>
<gene>
    <name evidence="1" type="ORF">METZ01_LOCUS272714</name>
</gene>
<dbReference type="SMART" id="SM00028">
    <property type="entry name" value="TPR"/>
    <property type="match status" value="2"/>
</dbReference>
<dbReference type="InterPro" id="IPR019734">
    <property type="entry name" value="TPR_rpt"/>
</dbReference>
<protein>
    <submittedName>
        <fullName evidence="1">Uncharacterized protein</fullName>
    </submittedName>
</protein>